<dbReference type="Pfam" id="PF26071">
    <property type="entry name" value="DUF8028"/>
    <property type="match status" value="1"/>
</dbReference>
<evidence type="ECO:0000256" key="2">
    <source>
        <dbReference type="SAM" id="Phobius"/>
    </source>
</evidence>
<keyword evidence="2" id="KW-0812">Transmembrane</keyword>
<dbReference type="InterPro" id="IPR058341">
    <property type="entry name" value="DUF8028"/>
</dbReference>
<keyword evidence="2" id="KW-0472">Membrane</keyword>
<evidence type="ECO:0000256" key="1">
    <source>
        <dbReference type="SAM" id="MobiDB-lite"/>
    </source>
</evidence>
<feature type="compositionally biased region" description="Basic and acidic residues" evidence="1">
    <location>
        <begin position="18"/>
        <end position="30"/>
    </location>
</feature>
<feature type="region of interest" description="Disordered" evidence="1">
    <location>
        <begin position="1"/>
        <end position="33"/>
    </location>
</feature>
<dbReference type="AlphaFoldDB" id="A0A1G9B3C7"/>
<feature type="compositionally biased region" description="Polar residues" evidence="1">
    <location>
        <begin position="1"/>
        <end position="14"/>
    </location>
</feature>
<reference evidence="4" key="1">
    <citation type="submission" date="2016-10" db="EMBL/GenBank/DDBJ databases">
        <authorList>
            <person name="Varghese N."/>
            <person name="Submissions S."/>
        </authorList>
    </citation>
    <scope>NUCLEOTIDE SEQUENCE [LARGE SCALE GENOMIC DNA]</scope>
    <source>
        <strain evidence="4">B4,CECT 8067,JCM 17497</strain>
    </source>
</reference>
<gene>
    <name evidence="3" type="ORF">SAMN04515672_2807</name>
</gene>
<proteinExistence type="predicted"/>
<name>A0A1G9B3C7_9EURY</name>
<keyword evidence="4" id="KW-1185">Reference proteome</keyword>
<accession>A0A1G9B3C7</accession>
<sequence>MSNHSPLSNESLGPSSPDPDRSHDQPDRTPLRSIKGPAQFLSFWVAIALPFVHLPLVAQGLGNPQITLTFLVLLAVNVFALYVGHGYKQ</sequence>
<keyword evidence="2" id="KW-1133">Transmembrane helix</keyword>
<dbReference type="EMBL" id="FNFE01000004">
    <property type="protein sequence ID" value="SDK34076.1"/>
    <property type="molecule type" value="Genomic_DNA"/>
</dbReference>
<organism evidence="3 4">
    <name type="scientific">Natronorubrum texcoconense</name>
    <dbReference type="NCBI Taxonomy" id="1095776"/>
    <lineage>
        <taxon>Archaea</taxon>
        <taxon>Methanobacteriati</taxon>
        <taxon>Methanobacteriota</taxon>
        <taxon>Stenosarchaea group</taxon>
        <taxon>Halobacteria</taxon>
        <taxon>Halobacteriales</taxon>
        <taxon>Natrialbaceae</taxon>
        <taxon>Natronorubrum</taxon>
    </lineage>
</organism>
<evidence type="ECO:0000313" key="3">
    <source>
        <dbReference type="EMBL" id="SDK34076.1"/>
    </source>
</evidence>
<dbReference type="STRING" id="1095776.SAMN04515672_2807"/>
<evidence type="ECO:0000313" key="4">
    <source>
        <dbReference type="Proteomes" id="UP000198882"/>
    </source>
</evidence>
<dbReference type="Proteomes" id="UP000198882">
    <property type="component" value="Unassembled WGS sequence"/>
</dbReference>
<dbReference type="RefSeq" id="WP_090307769.1">
    <property type="nucleotide sequence ID" value="NZ_FNFE01000004.1"/>
</dbReference>
<dbReference type="OrthoDB" id="340775at2157"/>
<feature type="transmembrane region" description="Helical" evidence="2">
    <location>
        <begin position="64"/>
        <end position="83"/>
    </location>
</feature>
<feature type="transmembrane region" description="Helical" evidence="2">
    <location>
        <begin position="38"/>
        <end position="58"/>
    </location>
</feature>
<protein>
    <submittedName>
        <fullName evidence="3">Uncharacterized protein</fullName>
    </submittedName>
</protein>